<reference evidence="4" key="1">
    <citation type="submission" date="2024-05" db="EMBL/GenBank/DDBJ databases">
        <title>Isolation and characterization of Sporomusa carbonis sp. nov., a carboxydotrophic hydrogenogen in the genus of Sporomusa isolated from a charcoal burning pile.</title>
        <authorList>
            <person name="Boeer T."/>
            <person name="Rosenbaum F."/>
            <person name="Eysell L."/>
            <person name="Mueller V."/>
            <person name="Daniel R."/>
            <person name="Poehlein A."/>
        </authorList>
    </citation>
    <scope>NUCLEOTIDE SEQUENCE [LARGE SCALE GENOMIC DNA]</scope>
    <source>
        <strain evidence="4">DSM 3132</strain>
    </source>
</reference>
<sequence>MFNLIPFNKKNELTSREDFFNQVFDQFFREDFFAPFTTTGSSFHVDLKETNDSYMIKADLPGIQKGDITIHFENDYLTISAKRNDETEIKDGNYLRRERRFGEFSRSFYIRNVRDENIDAEFTDGVLTITLPKRENNATINKTIPIR</sequence>
<evidence type="ECO:0000259" key="3">
    <source>
        <dbReference type="PROSITE" id="PS01031"/>
    </source>
</evidence>
<dbReference type="Pfam" id="PF00011">
    <property type="entry name" value="HSP20"/>
    <property type="match status" value="1"/>
</dbReference>
<dbReference type="InterPro" id="IPR053570">
    <property type="entry name" value="sHSP/HSP20"/>
</dbReference>
<evidence type="ECO:0000313" key="4">
    <source>
        <dbReference type="EMBL" id="XFO72340.1"/>
    </source>
</evidence>
<dbReference type="InterPro" id="IPR031107">
    <property type="entry name" value="Small_HSP"/>
</dbReference>
<evidence type="ECO:0000256" key="2">
    <source>
        <dbReference type="RuleBase" id="RU003616"/>
    </source>
</evidence>
<dbReference type="EMBL" id="CP155571">
    <property type="protein sequence ID" value="XFO72340.1"/>
    <property type="molecule type" value="Genomic_DNA"/>
</dbReference>
<dbReference type="Gene3D" id="2.60.40.790">
    <property type="match status" value="1"/>
</dbReference>
<dbReference type="RefSeq" id="WP_093797800.1">
    <property type="nucleotide sequence ID" value="NZ_CP155571.1"/>
</dbReference>
<gene>
    <name evidence="4" type="ORF">SPACI_023920</name>
</gene>
<keyword evidence="4" id="KW-0346">Stress response</keyword>
<keyword evidence="5" id="KW-1185">Reference proteome</keyword>
<dbReference type="SUPFAM" id="SSF49764">
    <property type="entry name" value="HSP20-like chaperones"/>
    <property type="match status" value="1"/>
</dbReference>
<dbReference type="CDD" id="cd06471">
    <property type="entry name" value="ACD_LpsHSP_like"/>
    <property type="match status" value="1"/>
</dbReference>
<dbReference type="PANTHER" id="PTHR11527">
    <property type="entry name" value="HEAT-SHOCK PROTEIN 20 FAMILY MEMBER"/>
    <property type="match status" value="1"/>
</dbReference>
<proteinExistence type="inferred from homology"/>
<organism evidence="4 5">
    <name type="scientific">Sporomusa acidovorans (strain ATCC 49682 / DSM 3132 / Mol)</name>
    <dbReference type="NCBI Taxonomy" id="1123286"/>
    <lineage>
        <taxon>Bacteria</taxon>
        <taxon>Bacillati</taxon>
        <taxon>Bacillota</taxon>
        <taxon>Negativicutes</taxon>
        <taxon>Selenomonadales</taxon>
        <taxon>Sporomusaceae</taxon>
        <taxon>Sporomusa</taxon>
    </lineage>
</organism>
<name>A0ABZ3J2P9_SPOA4</name>
<feature type="domain" description="SHSP" evidence="3">
    <location>
        <begin position="36"/>
        <end position="147"/>
    </location>
</feature>
<accession>A0ABZ3J2P9</accession>
<comment type="similarity">
    <text evidence="1 2">Belongs to the small heat shock protein (HSP20) family.</text>
</comment>
<dbReference type="InterPro" id="IPR002068">
    <property type="entry name" value="A-crystallin/Hsp20_dom"/>
</dbReference>
<protein>
    <submittedName>
        <fullName evidence="4">18 kDa heat shock protein</fullName>
    </submittedName>
</protein>
<dbReference type="Proteomes" id="UP000216052">
    <property type="component" value="Chromosome"/>
</dbReference>
<evidence type="ECO:0000313" key="5">
    <source>
        <dbReference type="Proteomes" id="UP000216052"/>
    </source>
</evidence>
<dbReference type="InterPro" id="IPR008978">
    <property type="entry name" value="HSP20-like_chaperone"/>
</dbReference>
<evidence type="ECO:0000256" key="1">
    <source>
        <dbReference type="PROSITE-ProRule" id="PRU00285"/>
    </source>
</evidence>
<dbReference type="PROSITE" id="PS01031">
    <property type="entry name" value="SHSP"/>
    <property type="match status" value="1"/>
</dbReference>
<dbReference type="NCBIfam" id="NF042420">
    <property type="entry name" value="Hsp18_Clos"/>
    <property type="match status" value="1"/>
</dbReference>